<feature type="region of interest" description="Disordered" evidence="4">
    <location>
        <begin position="211"/>
        <end position="231"/>
    </location>
</feature>
<evidence type="ECO:0000313" key="6">
    <source>
        <dbReference type="Proteomes" id="UP000323011"/>
    </source>
</evidence>
<dbReference type="Pfam" id="PF04752">
    <property type="entry name" value="ChaC"/>
    <property type="match status" value="1"/>
</dbReference>
<gene>
    <name evidence="5" type="ORF">FNF29_05522</name>
</gene>
<dbReference type="Pfam" id="PF01053">
    <property type="entry name" value="Cys_Met_Meta_PP"/>
    <property type="match status" value="1"/>
</dbReference>
<protein>
    <recommendedName>
        <fullName evidence="7">Gamma-glutamylcyclotransferase</fullName>
    </recommendedName>
</protein>
<evidence type="ECO:0000256" key="4">
    <source>
        <dbReference type="SAM" id="MobiDB-lite"/>
    </source>
</evidence>
<dbReference type="InterPro" id="IPR015422">
    <property type="entry name" value="PyrdxlP-dep_Trfase_small"/>
</dbReference>
<dbReference type="InterPro" id="IPR051750">
    <property type="entry name" value="Trans-sulfuration_enzymes"/>
</dbReference>
<proteinExistence type="predicted"/>
<dbReference type="GO" id="GO:0030170">
    <property type="term" value="F:pyridoxal phosphate binding"/>
    <property type="evidence" value="ECO:0007669"/>
    <property type="project" value="InterPro"/>
</dbReference>
<dbReference type="InterPro" id="IPR015421">
    <property type="entry name" value="PyrdxlP-dep_Trfase_major"/>
</dbReference>
<accession>A0A5A8CAD8</accession>
<dbReference type="InterPro" id="IPR015424">
    <property type="entry name" value="PyrdxlP-dep_Trfase"/>
</dbReference>
<keyword evidence="6" id="KW-1185">Reference proteome</keyword>
<sequence>MAIKEGEDFVVWGYGSLVWRPGFEFIESHNGYVEGYRRRFWQGSPEHRGRPDSLGRVVTLVPAGEEPADDEATLLAAKAPGVDAADLHRAHGTLYRISAAVAEDTFAALLHRERAGYGLRSVRVHCQDGVVRDANVFWGASENEFFVGAQPAADIAKVIATSAGQSGPNVEYFARLLAAMRRRGTPDPHLEAVAAAFGPNGHADVLDRAVAAASAEQEPPSDPSDPLSGARRLAAAGPRSFPLGSAVPAGDQHSVVVSLPTVAHCEGYEEGDPAVTSLVRHGYPRFVVHSLLLRLHDRLAAELSQAGCDQCHTPAGREAAEARLRGSVVDAMGGGIGSDDVALCRSGMNAFYAAFKAVNDVMRPRGRRVWLQIGWLYVDTTMVLERFSAGQALCAGWPASDWEADARGEDGSAACSGGGATPDAAASGGGAATEPVSVVRVLDPTDDAAIAAAFAEHGASLAGVITETPSNPLVQSVDLAQLRDHCDACGAALVVDPTVASPFAVDVLTDSASGGPLADLVALSLTKYFGSDGSVMAGALARNPRSPLLAAHPGLWARAAAHAEPSGAADLACVAGQCEGAREVVETGSATCAALARYLESRSDCVESVHWALQAAGGSGEKYRRLARPGGAGTSDPLCGSVLSVVLKGGLEAARAFYDALDAVKGPSFGIGATLACPFALLAHYDLVTSEDGRKLLDRAGLSPWVIRISCGMEPTAAVLAAVERALPPRPSA</sequence>
<dbReference type="GO" id="GO:0061928">
    <property type="term" value="F:glutathione specific gamma-glutamylcyclotransferase activity"/>
    <property type="evidence" value="ECO:0007669"/>
    <property type="project" value="InterPro"/>
</dbReference>
<dbReference type="EMBL" id="VLTN01000037">
    <property type="protein sequence ID" value="KAA0150082.1"/>
    <property type="molecule type" value="Genomic_DNA"/>
</dbReference>
<dbReference type="GO" id="GO:0019346">
    <property type="term" value="P:transsulfuration"/>
    <property type="evidence" value="ECO:0007669"/>
    <property type="project" value="InterPro"/>
</dbReference>
<name>A0A5A8CAD8_CAFRO</name>
<dbReference type="Gene3D" id="3.90.1150.10">
    <property type="entry name" value="Aspartate Aminotransferase, domain 1"/>
    <property type="match status" value="1"/>
</dbReference>
<organism evidence="5 6">
    <name type="scientific">Cafeteria roenbergensis</name>
    <name type="common">Marine flagellate</name>
    <dbReference type="NCBI Taxonomy" id="33653"/>
    <lineage>
        <taxon>Eukaryota</taxon>
        <taxon>Sar</taxon>
        <taxon>Stramenopiles</taxon>
        <taxon>Bigyra</taxon>
        <taxon>Opalozoa</taxon>
        <taxon>Bicosoecida</taxon>
        <taxon>Cafeteriaceae</taxon>
        <taxon>Cafeteria</taxon>
    </lineage>
</organism>
<dbReference type="AlphaFoldDB" id="A0A5A8CAD8"/>
<keyword evidence="3" id="KW-0456">Lyase</keyword>
<dbReference type="PANTHER" id="PTHR42699:SF1">
    <property type="entry name" value="CYSTATHIONINE GAMMA-SYNTHASE-RELATED"/>
    <property type="match status" value="1"/>
</dbReference>
<dbReference type="CDD" id="cd06661">
    <property type="entry name" value="GGCT_like"/>
    <property type="match status" value="1"/>
</dbReference>
<keyword evidence="2" id="KW-0663">Pyridoxal phosphate</keyword>
<dbReference type="InterPro" id="IPR000277">
    <property type="entry name" value="Cys/Met-Metab_PyrdxlP-dep_enz"/>
</dbReference>
<evidence type="ECO:0000256" key="2">
    <source>
        <dbReference type="ARBA" id="ARBA00022898"/>
    </source>
</evidence>
<evidence type="ECO:0000256" key="3">
    <source>
        <dbReference type="ARBA" id="ARBA00023239"/>
    </source>
</evidence>
<evidence type="ECO:0008006" key="7">
    <source>
        <dbReference type="Google" id="ProtNLM"/>
    </source>
</evidence>
<dbReference type="Proteomes" id="UP000323011">
    <property type="component" value="Unassembled WGS sequence"/>
</dbReference>
<dbReference type="Gene3D" id="3.40.640.10">
    <property type="entry name" value="Type I PLP-dependent aspartate aminotransferase-like (Major domain)"/>
    <property type="match status" value="1"/>
</dbReference>
<dbReference type="PANTHER" id="PTHR42699">
    <property type="match status" value="1"/>
</dbReference>
<dbReference type="GO" id="GO:0006751">
    <property type="term" value="P:glutathione catabolic process"/>
    <property type="evidence" value="ECO:0007669"/>
    <property type="project" value="InterPro"/>
</dbReference>
<evidence type="ECO:0000313" key="5">
    <source>
        <dbReference type="EMBL" id="KAA0150082.1"/>
    </source>
</evidence>
<dbReference type="GO" id="GO:0003962">
    <property type="term" value="F:cystathionine gamma-synthase activity"/>
    <property type="evidence" value="ECO:0007669"/>
    <property type="project" value="TreeGrafter"/>
</dbReference>
<dbReference type="Gene3D" id="3.10.490.10">
    <property type="entry name" value="Gamma-glutamyl cyclotransferase-like"/>
    <property type="match status" value="1"/>
</dbReference>
<reference evidence="5 6" key="1">
    <citation type="submission" date="2019-07" db="EMBL/GenBank/DDBJ databases">
        <title>Genomes of Cafeteria roenbergensis.</title>
        <authorList>
            <person name="Fischer M.G."/>
            <person name="Hackl T."/>
            <person name="Roman M."/>
        </authorList>
    </citation>
    <scope>NUCLEOTIDE SEQUENCE [LARGE SCALE GENOMIC DNA]</scope>
    <source>
        <strain evidence="5 6">BVI</strain>
    </source>
</reference>
<dbReference type="InterPro" id="IPR006840">
    <property type="entry name" value="ChaC"/>
</dbReference>
<comment type="caution">
    <text evidence="5">The sequence shown here is derived from an EMBL/GenBank/DDBJ whole genome shotgun (WGS) entry which is preliminary data.</text>
</comment>
<evidence type="ECO:0000256" key="1">
    <source>
        <dbReference type="ARBA" id="ARBA00001933"/>
    </source>
</evidence>
<dbReference type="SUPFAM" id="SSF53383">
    <property type="entry name" value="PLP-dependent transferases"/>
    <property type="match status" value="1"/>
</dbReference>
<feature type="region of interest" description="Disordered" evidence="4">
    <location>
        <begin position="405"/>
        <end position="431"/>
    </location>
</feature>
<comment type="cofactor">
    <cofactor evidence="1">
        <name>pyridoxal 5'-phosphate</name>
        <dbReference type="ChEBI" id="CHEBI:597326"/>
    </cofactor>
</comment>
<dbReference type="InterPro" id="IPR013024">
    <property type="entry name" value="GGCT-like"/>
</dbReference>